<feature type="compositionally biased region" description="Polar residues" evidence="1">
    <location>
        <begin position="160"/>
        <end position="169"/>
    </location>
</feature>
<proteinExistence type="predicted"/>
<name>A0A7R8W0Q7_9CRUS</name>
<feature type="region of interest" description="Disordered" evidence="1">
    <location>
        <begin position="1"/>
        <end position="70"/>
    </location>
</feature>
<accession>A0A7R8W0Q7</accession>
<dbReference type="EMBL" id="OB660080">
    <property type="protein sequence ID" value="CAD7222614.1"/>
    <property type="molecule type" value="Genomic_DNA"/>
</dbReference>
<feature type="compositionally biased region" description="Basic and acidic residues" evidence="1">
    <location>
        <begin position="170"/>
        <end position="183"/>
    </location>
</feature>
<evidence type="ECO:0000313" key="2">
    <source>
        <dbReference type="EMBL" id="CAD7222614.1"/>
    </source>
</evidence>
<organism evidence="2">
    <name type="scientific">Cyprideis torosa</name>
    <dbReference type="NCBI Taxonomy" id="163714"/>
    <lineage>
        <taxon>Eukaryota</taxon>
        <taxon>Metazoa</taxon>
        <taxon>Ecdysozoa</taxon>
        <taxon>Arthropoda</taxon>
        <taxon>Crustacea</taxon>
        <taxon>Oligostraca</taxon>
        <taxon>Ostracoda</taxon>
        <taxon>Podocopa</taxon>
        <taxon>Podocopida</taxon>
        <taxon>Cytherocopina</taxon>
        <taxon>Cytheroidea</taxon>
        <taxon>Cytherideidae</taxon>
        <taxon>Cyprideis</taxon>
    </lineage>
</organism>
<evidence type="ECO:0000256" key="1">
    <source>
        <dbReference type="SAM" id="MobiDB-lite"/>
    </source>
</evidence>
<feature type="compositionally biased region" description="Low complexity" evidence="1">
    <location>
        <begin position="49"/>
        <end position="65"/>
    </location>
</feature>
<protein>
    <submittedName>
        <fullName evidence="2">Uncharacterized protein</fullName>
    </submittedName>
</protein>
<sequence>MADPASPLAEGVREEGGETWTNTVSTYAGASAGSIPVPQSNSRGGTGWVSSRVLSPSSLPPSQRQGEGERLSHVLYRIALAGGVKLRNDRGEDEADASTSWCVGTVLVGWEPLSSGYTQGNSDRLVAIAMTMEVGHQYLPQQPESPDDQHYMSQDMSGNQAFLNNNYVEEQNRKKQAGKRDPSTDAQRGMKTGGETALSGVCS</sequence>
<feature type="region of interest" description="Disordered" evidence="1">
    <location>
        <begin position="160"/>
        <end position="203"/>
    </location>
</feature>
<feature type="compositionally biased region" description="Polar residues" evidence="1">
    <location>
        <begin position="19"/>
        <end position="28"/>
    </location>
</feature>
<reference evidence="2" key="1">
    <citation type="submission" date="2020-11" db="EMBL/GenBank/DDBJ databases">
        <authorList>
            <person name="Tran Van P."/>
        </authorList>
    </citation>
    <scope>NUCLEOTIDE SEQUENCE</scope>
</reference>
<gene>
    <name evidence="2" type="ORF">CTOB1V02_LOCUS616</name>
</gene>
<dbReference type="AlphaFoldDB" id="A0A7R8W0Q7"/>